<dbReference type="SUPFAM" id="SSF110849">
    <property type="entry name" value="ParB/Sulfiredoxin"/>
    <property type="match status" value="1"/>
</dbReference>
<comment type="caution">
    <text evidence="1">The sequence shown here is derived from an EMBL/GenBank/DDBJ whole genome shotgun (WGS) entry which is preliminary data.</text>
</comment>
<dbReference type="Proteomes" id="UP000076715">
    <property type="component" value="Unassembled WGS sequence"/>
</dbReference>
<dbReference type="EMBL" id="LQRT01000035">
    <property type="protein sequence ID" value="KZS39293.1"/>
    <property type="molecule type" value="Genomic_DNA"/>
</dbReference>
<dbReference type="AlphaFoldDB" id="A0A162YR02"/>
<evidence type="ECO:0008006" key="3">
    <source>
        <dbReference type="Google" id="ProtNLM"/>
    </source>
</evidence>
<proteinExistence type="predicted"/>
<organism evidence="1 2">
    <name type="scientific">Aquimarina aggregata</name>
    <dbReference type="NCBI Taxonomy" id="1642818"/>
    <lineage>
        <taxon>Bacteria</taxon>
        <taxon>Pseudomonadati</taxon>
        <taxon>Bacteroidota</taxon>
        <taxon>Flavobacteriia</taxon>
        <taxon>Flavobacteriales</taxon>
        <taxon>Flavobacteriaceae</taxon>
        <taxon>Aquimarina</taxon>
    </lineage>
</organism>
<name>A0A162YR02_9FLAO</name>
<dbReference type="RefSeq" id="WP_066317331.1">
    <property type="nucleotide sequence ID" value="NZ_LQRT01000035.1"/>
</dbReference>
<accession>A0A162YR02</accession>
<evidence type="ECO:0000313" key="1">
    <source>
        <dbReference type="EMBL" id="KZS39293.1"/>
    </source>
</evidence>
<protein>
    <recommendedName>
        <fullName evidence="3">ParB/Sulfiredoxin domain-containing protein</fullName>
    </recommendedName>
</protein>
<sequence>MNTHADKTQENKSQSVANSVVLKKSSSDSTFYFVDNRPEAVAQRKLQGMANNSPQAKQAAQLQMRANNYSVGKKTIQLFPKKNENNNEFHDSDYPQLILIKLAKYGEYQIKGTDKILFYEPGEGYYLDELLTQKADMSEYLSEERPGIANLGGKSYDFYKDKVTSGYLTIEAALDMLERFGEKKESNRNIDTSKVANIMEEFTQRRPVYPIEVTRGDIGYELFQGRHRIYASWKAGFSMIPYNEV</sequence>
<keyword evidence="2" id="KW-1185">Reference proteome</keyword>
<gene>
    <name evidence="1" type="ORF">AWE51_12145</name>
</gene>
<dbReference type="OrthoDB" id="681139at2"/>
<dbReference type="InterPro" id="IPR036086">
    <property type="entry name" value="ParB/Sulfiredoxin_sf"/>
</dbReference>
<evidence type="ECO:0000313" key="2">
    <source>
        <dbReference type="Proteomes" id="UP000076715"/>
    </source>
</evidence>
<reference evidence="1 2" key="1">
    <citation type="submission" date="2016-01" db="EMBL/GenBank/DDBJ databases">
        <title>The draft genome sequence of Aquimarina sp. RZW4-3-2.</title>
        <authorList>
            <person name="Wang Y."/>
        </authorList>
    </citation>
    <scope>NUCLEOTIDE SEQUENCE [LARGE SCALE GENOMIC DNA]</scope>
    <source>
        <strain evidence="1 2">RZW4-3-2</strain>
    </source>
</reference>